<dbReference type="EMBL" id="UINC01027237">
    <property type="protein sequence ID" value="SVB06142.1"/>
    <property type="molecule type" value="Genomic_DNA"/>
</dbReference>
<evidence type="ECO:0000313" key="1">
    <source>
        <dbReference type="EMBL" id="SVB06142.1"/>
    </source>
</evidence>
<sequence length="33" mass="3814">MLSELASVIIPDNFPVVPANEIFNRKVERMNNR</sequence>
<reference evidence="1" key="1">
    <citation type="submission" date="2018-05" db="EMBL/GenBank/DDBJ databases">
        <authorList>
            <person name="Lanie J.A."/>
            <person name="Ng W.-L."/>
            <person name="Kazmierczak K.M."/>
            <person name="Andrzejewski T.M."/>
            <person name="Davidsen T.M."/>
            <person name="Wayne K.J."/>
            <person name="Tettelin H."/>
            <person name="Glass J.I."/>
            <person name="Rusch D."/>
            <person name="Podicherti R."/>
            <person name="Tsui H.-C.T."/>
            <person name="Winkler M.E."/>
        </authorList>
    </citation>
    <scope>NUCLEOTIDE SEQUENCE</scope>
</reference>
<accession>A0A382AYK9</accession>
<protein>
    <submittedName>
        <fullName evidence="1">Uncharacterized protein</fullName>
    </submittedName>
</protein>
<gene>
    <name evidence="1" type="ORF">METZ01_LOCUS158996</name>
</gene>
<proteinExistence type="predicted"/>
<name>A0A382AYK9_9ZZZZ</name>
<organism evidence="1">
    <name type="scientific">marine metagenome</name>
    <dbReference type="NCBI Taxonomy" id="408172"/>
    <lineage>
        <taxon>unclassified sequences</taxon>
        <taxon>metagenomes</taxon>
        <taxon>ecological metagenomes</taxon>
    </lineage>
</organism>
<dbReference type="AlphaFoldDB" id="A0A382AYK9"/>